<keyword evidence="8" id="KW-0472">Membrane</keyword>
<keyword evidence="11" id="KW-1185">Reference proteome</keyword>
<evidence type="ECO:0000256" key="1">
    <source>
        <dbReference type="ARBA" id="ARBA00004496"/>
    </source>
</evidence>
<dbReference type="GO" id="GO:0005737">
    <property type="term" value="C:cytoplasm"/>
    <property type="evidence" value="ECO:0007669"/>
    <property type="project" value="UniProtKB-SubCell"/>
</dbReference>
<dbReference type="PANTHER" id="PTHR46630">
    <property type="entry name" value="TETRATRICOPEPTIDE REPEAT PROTEIN 29"/>
    <property type="match status" value="1"/>
</dbReference>
<evidence type="ECO:0000256" key="9">
    <source>
        <dbReference type="SAM" id="SignalP"/>
    </source>
</evidence>
<keyword evidence="2" id="KW-0963">Cytoplasm</keyword>
<reference evidence="10 11" key="1">
    <citation type="submission" date="2019-07" db="EMBL/GenBank/DDBJ databases">
        <title>Flavobacterium sp. nov., isolated from glacier ice.</title>
        <authorList>
            <person name="Liu Q."/>
            <person name="Xin Y.-H."/>
        </authorList>
    </citation>
    <scope>NUCLEOTIDE SEQUENCE [LARGE SCALE GENOMIC DNA]</scope>
    <source>
        <strain evidence="10 11">ZT4R6</strain>
    </source>
</reference>
<protein>
    <submittedName>
        <fullName evidence="10">Tetratricopeptide repeat protein</fullName>
    </submittedName>
</protein>
<dbReference type="SUPFAM" id="SSF48452">
    <property type="entry name" value="TPR-like"/>
    <property type="match status" value="2"/>
</dbReference>
<dbReference type="OrthoDB" id="1090267at2"/>
<evidence type="ECO:0000256" key="6">
    <source>
        <dbReference type="PROSITE-ProRule" id="PRU00339"/>
    </source>
</evidence>
<dbReference type="InterPro" id="IPR016032">
    <property type="entry name" value="Sig_transdc_resp-reg_C-effctor"/>
</dbReference>
<accession>A0A552UXD5</accession>
<keyword evidence="4 6" id="KW-0802">TPR repeat</keyword>
<dbReference type="InterPro" id="IPR051476">
    <property type="entry name" value="Bac_ResReg_Asp_Phosphatase"/>
</dbReference>
<proteinExistence type="inferred from homology"/>
<dbReference type="RefSeq" id="WP_143374533.1">
    <property type="nucleotide sequence ID" value="NZ_VJVZ01000011.1"/>
</dbReference>
<dbReference type="GO" id="GO:0003677">
    <property type="term" value="F:DNA binding"/>
    <property type="evidence" value="ECO:0007669"/>
    <property type="project" value="InterPro"/>
</dbReference>
<evidence type="ECO:0000256" key="7">
    <source>
        <dbReference type="SAM" id="Coils"/>
    </source>
</evidence>
<dbReference type="InterPro" id="IPR036388">
    <property type="entry name" value="WH-like_DNA-bd_sf"/>
</dbReference>
<keyword evidence="9" id="KW-0732">Signal</keyword>
<feature type="coiled-coil region" evidence="7">
    <location>
        <begin position="452"/>
        <end position="525"/>
    </location>
</feature>
<comment type="subcellular location">
    <subcellularLocation>
        <location evidence="1">Cytoplasm</location>
    </subcellularLocation>
</comment>
<keyword evidence="8" id="KW-0812">Transmembrane</keyword>
<dbReference type="PANTHER" id="PTHR46630:SF1">
    <property type="entry name" value="TETRATRICOPEPTIDE REPEAT PROTEIN 29"/>
    <property type="match status" value="1"/>
</dbReference>
<feature type="signal peptide" evidence="9">
    <location>
        <begin position="1"/>
        <end position="18"/>
    </location>
</feature>
<dbReference type="Gene3D" id="1.10.10.10">
    <property type="entry name" value="Winged helix-like DNA-binding domain superfamily/Winged helix DNA-binding domain"/>
    <property type="match status" value="1"/>
</dbReference>
<evidence type="ECO:0000256" key="5">
    <source>
        <dbReference type="ARBA" id="ARBA00038253"/>
    </source>
</evidence>
<dbReference type="Gene3D" id="1.25.40.10">
    <property type="entry name" value="Tetratricopeptide repeat domain"/>
    <property type="match status" value="2"/>
</dbReference>
<dbReference type="InterPro" id="IPR019734">
    <property type="entry name" value="TPR_rpt"/>
</dbReference>
<feature type="transmembrane region" description="Helical" evidence="8">
    <location>
        <begin position="421"/>
        <end position="442"/>
    </location>
</feature>
<evidence type="ECO:0000313" key="11">
    <source>
        <dbReference type="Proteomes" id="UP000320643"/>
    </source>
</evidence>
<name>A0A552UXD5_9FLAO</name>
<organism evidence="10 11">
    <name type="scientific">Flavobacterium zepuense</name>
    <dbReference type="NCBI Taxonomy" id="2593302"/>
    <lineage>
        <taxon>Bacteria</taxon>
        <taxon>Pseudomonadati</taxon>
        <taxon>Bacteroidota</taxon>
        <taxon>Flavobacteriia</taxon>
        <taxon>Flavobacteriales</taxon>
        <taxon>Flavobacteriaceae</taxon>
        <taxon>Flavobacterium</taxon>
    </lineage>
</organism>
<dbReference type="GO" id="GO:0006355">
    <property type="term" value="P:regulation of DNA-templated transcription"/>
    <property type="evidence" value="ECO:0007669"/>
    <property type="project" value="InterPro"/>
</dbReference>
<keyword evidence="3" id="KW-0677">Repeat</keyword>
<dbReference type="AlphaFoldDB" id="A0A552UXD5"/>
<comment type="similarity">
    <text evidence="5">Belongs to the Rap family.</text>
</comment>
<evidence type="ECO:0000256" key="8">
    <source>
        <dbReference type="SAM" id="Phobius"/>
    </source>
</evidence>
<keyword evidence="7" id="KW-0175">Coiled coil</keyword>
<sequence>MIKSLCLIFLLFTTLSFAQRPDYDFAKAEKETRRLIYSYPDSALLIIKRTLAQKGSFHDTIYGNTYNLYGMYFGMKGQPDSTIYYIKKSLTYLDGYPKNKVRSLMNLAIGYRNKSDYKTSIEYLSKSIELNKKQKNEVGVAMAYGELASNYNYMLDYNKSVDYLVKSIAILKAEKNTRQLPAVKQKLANTYMAMGNLKFAIDLYKECLPEFKAIGMLKNYYLTQVNLGDALLTSKQYSEAEKVLNEALSGLANYGDKEMLGICYSKIGALNFRQGHTTKAAATFKKAFDNLQYTKSYWLTGIAGMYIEALNKLQNYPEAMAVIKKIDAMKIFNRANKEDQVKYKNAVADTYNATNNDKEAIKAYQHTIDIMDSIATDKQQEAIREVQAKFQTELQREKNLALEANNNALQKNIEIEKKLNAFYIFGVVALTILIIVVSRSYWLHDKLQKEQLKTAEADKVLLQQQHRHEEELINAQKEIIEEKQRELTSTALRMASYQDNINNIIESKITDADELKKELIQLSRQQDYWKQFETRFNSLHPDFAHSLTLQFPKLTKNDIEFCSLLKLNLSNKEIAALLQISHESAITKKYRIKKKMEFNDDSEFEKLLMAI</sequence>
<dbReference type="Proteomes" id="UP000320643">
    <property type="component" value="Unassembled WGS sequence"/>
</dbReference>
<dbReference type="EMBL" id="VJVZ01000011">
    <property type="protein sequence ID" value="TRW22869.1"/>
    <property type="molecule type" value="Genomic_DNA"/>
</dbReference>
<gene>
    <name evidence="10" type="ORF">FMM05_16585</name>
</gene>
<dbReference type="InterPro" id="IPR011990">
    <property type="entry name" value="TPR-like_helical_dom_sf"/>
</dbReference>
<dbReference type="PROSITE" id="PS50005">
    <property type="entry name" value="TPR"/>
    <property type="match status" value="1"/>
</dbReference>
<evidence type="ECO:0000256" key="2">
    <source>
        <dbReference type="ARBA" id="ARBA00022490"/>
    </source>
</evidence>
<evidence type="ECO:0000256" key="3">
    <source>
        <dbReference type="ARBA" id="ARBA00022737"/>
    </source>
</evidence>
<feature type="chain" id="PRO_5022070606" evidence="9">
    <location>
        <begin position="19"/>
        <end position="611"/>
    </location>
</feature>
<feature type="repeat" description="TPR" evidence="6">
    <location>
        <begin position="101"/>
        <end position="134"/>
    </location>
</feature>
<dbReference type="SUPFAM" id="SSF46894">
    <property type="entry name" value="C-terminal effector domain of the bipartite response regulators"/>
    <property type="match status" value="1"/>
</dbReference>
<evidence type="ECO:0000256" key="4">
    <source>
        <dbReference type="ARBA" id="ARBA00022803"/>
    </source>
</evidence>
<dbReference type="SMART" id="SM00028">
    <property type="entry name" value="TPR"/>
    <property type="match status" value="6"/>
</dbReference>
<comment type="caution">
    <text evidence="10">The sequence shown here is derived from an EMBL/GenBank/DDBJ whole genome shotgun (WGS) entry which is preliminary data.</text>
</comment>
<keyword evidence="8" id="KW-1133">Transmembrane helix</keyword>
<dbReference type="Pfam" id="PF13181">
    <property type="entry name" value="TPR_8"/>
    <property type="match status" value="1"/>
</dbReference>
<dbReference type="Pfam" id="PF13424">
    <property type="entry name" value="TPR_12"/>
    <property type="match status" value="1"/>
</dbReference>
<evidence type="ECO:0000313" key="10">
    <source>
        <dbReference type="EMBL" id="TRW22869.1"/>
    </source>
</evidence>